<feature type="transmembrane region" description="Helical" evidence="5">
    <location>
        <begin position="242"/>
        <end position="264"/>
    </location>
</feature>
<feature type="transmembrane region" description="Helical" evidence="5">
    <location>
        <begin position="50"/>
        <end position="75"/>
    </location>
</feature>
<feature type="transmembrane region" description="Helical" evidence="5">
    <location>
        <begin position="276"/>
        <end position="298"/>
    </location>
</feature>
<accession>A0A8S3ZBB7</accession>
<dbReference type="EMBL" id="CAJHNH020002375">
    <property type="protein sequence ID" value="CAG5126519.1"/>
    <property type="molecule type" value="Genomic_DNA"/>
</dbReference>
<evidence type="ECO:0000256" key="2">
    <source>
        <dbReference type="ARBA" id="ARBA00022692"/>
    </source>
</evidence>
<evidence type="ECO:0000313" key="7">
    <source>
        <dbReference type="Proteomes" id="UP000678393"/>
    </source>
</evidence>
<comment type="subcellular location">
    <subcellularLocation>
        <location evidence="1">Membrane</location>
        <topology evidence="1">Multi-pass membrane protein</topology>
    </subcellularLocation>
</comment>
<evidence type="ECO:0008006" key="8">
    <source>
        <dbReference type="Google" id="ProtNLM"/>
    </source>
</evidence>
<reference evidence="6" key="1">
    <citation type="submission" date="2021-04" db="EMBL/GenBank/DDBJ databases">
        <authorList>
            <consortium name="Molecular Ecology Group"/>
        </authorList>
    </citation>
    <scope>NUCLEOTIDE SEQUENCE</scope>
</reference>
<dbReference type="PANTHER" id="PTHR11785">
    <property type="entry name" value="AMINO ACID TRANSPORTER"/>
    <property type="match status" value="1"/>
</dbReference>
<dbReference type="InterPro" id="IPR002293">
    <property type="entry name" value="AA/rel_permease1"/>
</dbReference>
<dbReference type="OrthoDB" id="5982228at2759"/>
<feature type="transmembrane region" description="Helical" evidence="5">
    <location>
        <begin position="399"/>
        <end position="418"/>
    </location>
</feature>
<evidence type="ECO:0000256" key="1">
    <source>
        <dbReference type="ARBA" id="ARBA00004141"/>
    </source>
</evidence>
<dbReference type="PIRSF" id="PIRSF006060">
    <property type="entry name" value="AA_transporter"/>
    <property type="match status" value="1"/>
</dbReference>
<feature type="transmembrane region" description="Helical" evidence="5">
    <location>
        <begin position="131"/>
        <end position="157"/>
    </location>
</feature>
<evidence type="ECO:0000313" key="6">
    <source>
        <dbReference type="EMBL" id="CAG5126519.1"/>
    </source>
</evidence>
<feature type="transmembrane region" description="Helical" evidence="5">
    <location>
        <begin position="430"/>
        <end position="451"/>
    </location>
</feature>
<feature type="transmembrane region" description="Helical" evidence="5">
    <location>
        <begin position="199"/>
        <end position="219"/>
    </location>
</feature>
<dbReference type="PANTHER" id="PTHR11785:SF528">
    <property type="entry name" value="AMINO ACID TRANSPORTER PROTEIN JHI-21"/>
    <property type="match status" value="1"/>
</dbReference>
<evidence type="ECO:0000256" key="5">
    <source>
        <dbReference type="SAM" id="Phobius"/>
    </source>
</evidence>
<dbReference type="InterPro" id="IPR050598">
    <property type="entry name" value="AminoAcid_Transporter"/>
</dbReference>
<feature type="transmembrane region" description="Helical" evidence="5">
    <location>
        <begin position="318"/>
        <end position="342"/>
    </location>
</feature>
<sequence length="487" mass="52849">MASVGDRSPASRHIEQFNDNSNTFADKESKIENDHSITISADKVELKKSITFLGIIAILVANIGGSGIFIFPTAILSVVGSPGMALIMWTFGGIIQAGLAFSVIEVALMFNKAGGPYYFIYHTFGNLAGFVFMWGFIIFIASPMWALGAYTTSLYLLSVVYSGCLPSDGVVKLVAAWIMLTLIAINCTYMKVVTSIQKFLTLCKVLALVIIIILGFIHIPTETGQENISHFMEGTSTDPGKIALSLFAGYIAFGGWPIITILAEEVRVPEKNIPKGLAVSFVLLIVAMVATNFAYYTVLTKEEALKSDAIAMLFGARIHPVLPVVLAILVCLCAIGTLNVAIMGQPRMIFAAGRNGHMPKMMTMLHKKFNTPWPATVSLGCLAMVMLATGSVMSLMAAASLYAGFMIVLLLLCLFTLRWKQPDKPRPLKVPLVIPVCGTLLTATLVVLSVIEKHRELGLVIFIVLLGVPVYYICVHLQKPAKLFRCI</sequence>
<feature type="transmembrane region" description="Helical" evidence="5">
    <location>
        <begin position="457"/>
        <end position="475"/>
    </location>
</feature>
<evidence type="ECO:0000256" key="3">
    <source>
        <dbReference type="ARBA" id="ARBA00022989"/>
    </source>
</evidence>
<keyword evidence="7" id="KW-1185">Reference proteome</keyword>
<dbReference type="GO" id="GO:0016020">
    <property type="term" value="C:membrane"/>
    <property type="evidence" value="ECO:0007669"/>
    <property type="project" value="UniProtKB-SubCell"/>
</dbReference>
<gene>
    <name evidence="6" type="ORF">CUNI_LOCUS12077</name>
</gene>
<dbReference type="AlphaFoldDB" id="A0A8S3ZBB7"/>
<organism evidence="6 7">
    <name type="scientific">Candidula unifasciata</name>
    <dbReference type="NCBI Taxonomy" id="100452"/>
    <lineage>
        <taxon>Eukaryota</taxon>
        <taxon>Metazoa</taxon>
        <taxon>Spiralia</taxon>
        <taxon>Lophotrochozoa</taxon>
        <taxon>Mollusca</taxon>
        <taxon>Gastropoda</taxon>
        <taxon>Heterobranchia</taxon>
        <taxon>Euthyneura</taxon>
        <taxon>Panpulmonata</taxon>
        <taxon>Eupulmonata</taxon>
        <taxon>Stylommatophora</taxon>
        <taxon>Helicina</taxon>
        <taxon>Helicoidea</taxon>
        <taxon>Geomitridae</taxon>
        <taxon>Candidula</taxon>
    </lineage>
</organism>
<comment type="caution">
    <text evidence="6">The sequence shown here is derived from an EMBL/GenBank/DDBJ whole genome shotgun (WGS) entry which is preliminary data.</text>
</comment>
<evidence type="ECO:0000256" key="4">
    <source>
        <dbReference type="ARBA" id="ARBA00023136"/>
    </source>
</evidence>
<proteinExistence type="predicted"/>
<keyword evidence="2 5" id="KW-0812">Transmembrane</keyword>
<keyword evidence="4 5" id="KW-0472">Membrane</keyword>
<feature type="transmembrane region" description="Helical" evidence="5">
    <location>
        <begin position="87"/>
        <end position="110"/>
    </location>
</feature>
<dbReference type="Gene3D" id="1.20.1740.10">
    <property type="entry name" value="Amino acid/polyamine transporter I"/>
    <property type="match status" value="1"/>
</dbReference>
<name>A0A8S3ZBB7_9EUPU</name>
<dbReference type="Pfam" id="PF13520">
    <property type="entry name" value="AA_permease_2"/>
    <property type="match status" value="1"/>
</dbReference>
<dbReference type="GO" id="GO:0015179">
    <property type="term" value="F:L-amino acid transmembrane transporter activity"/>
    <property type="evidence" value="ECO:0007669"/>
    <property type="project" value="TreeGrafter"/>
</dbReference>
<feature type="transmembrane region" description="Helical" evidence="5">
    <location>
        <begin position="371"/>
        <end position="393"/>
    </location>
</feature>
<feature type="non-terminal residue" evidence="6">
    <location>
        <position position="1"/>
    </location>
</feature>
<keyword evidence="3 5" id="KW-1133">Transmembrane helix</keyword>
<dbReference type="Proteomes" id="UP000678393">
    <property type="component" value="Unassembled WGS sequence"/>
</dbReference>
<feature type="transmembrane region" description="Helical" evidence="5">
    <location>
        <begin position="169"/>
        <end position="187"/>
    </location>
</feature>
<protein>
    <recommendedName>
        <fullName evidence="8">Amino acid permease</fullName>
    </recommendedName>
</protein>